<evidence type="ECO:0000313" key="2">
    <source>
        <dbReference type="EMBL" id="CAA9347812.1"/>
    </source>
</evidence>
<gene>
    <name evidence="2" type="ORF">AVDCRST_MAG36-1755</name>
</gene>
<feature type="domain" description="Glyoxalase-like" evidence="1">
    <location>
        <begin position="15"/>
        <end position="110"/>
    </location>
</feature>
<protein>
    <recommendedName>
        <fullName evidence="1">Glyoxalase-like domain-containing protein</fullName>
    </recommendedName>
</protein>
<evidence type="ECO:0000259" key="1">
    <source>
        <dbReference type="Pfam" id="PF18029"/>
    </source>
</evidence>
<dbReference type="AlphaFoldDB" id="A0A6J4M3L2"/>
<proteinExistence type="predicted"/>
<dbReference type="EMBL" id="CADCUH010000118">
    <property type="protein sequence ID" value="CAA9347812.1"/>
    <property type="molecule type" value="Genomic_DNA"/>
</dbReference>
<sequence length="235" mass="25789">MNDSSSRPLAAYKDLCIDAVDPARLARFWGPALGLDPQPLDDGDVKLAGATPQHTVWVNTVPEPRSVKQRVHVDVRREVAELVALGAEVVDDQSFRWTVMTDPEGGELCAFEPQHDRPLGYYELVVDTSGDPVEIAGWWGRVLGCRPQVDEDGWAWIEDIPGCPFEGIAFVPVPEAKTVKNRVHVDLTTPDVGALVAAGATVLRKPDDEVRWHVLADPEGNEFCAFEDDVDDARG</sequence>
<dbReference type="InterPro" id="IPR041581">
    <property type="entry name" value="Glyoxalase_6"/>
</dbReference>
<organism evidence="2">
    <name type="scientific">uncultured Nocardioidaceae bacterium</name>
    <dbReference type="NCBI Taxonomy" id="253824"/>
    <lineage>
        <taxon>Bacteria</taxon>
        <taxon>Bacillati</taxon>
        <taxon>Actinomycetota</taxon>
        <taxon>Actinomycetes</taxon>
        <taxon>Propionibacteriales</taxon>
        <taxon>Nocardioidaceae</taxon>
        <taxon>environmental samples</taxon>
    </lineage>
</organism>
<feature type="domain" description="Glyoxalase-like" evidence="1">
    <location>
        <begin position="124"/>
        <end position="225"/>
    </location>
</feature>
<dbReference type="PANTHER" id="PTHR35908:SF1">
    <property type="entry name" value="CONSERVED PROTEIN"/>
    <property type="match status" value="1"/>
</dbReference>
<dbReference type="InterPro" id="IPR029068">
    <property type="entry name" value="Glyas_Bleomycin-R_OHBP_Dase"/>
</dbReference>
<dbReference type="SUPFAM" id="SSF54593">
    <property type="entry name" value="Glyoxalase/Bleomycin resistance protein/Dihydroxybiphenyl dioxygenase"/>
    <property type="match status" value="2"/>
</dbReference>
<dbReference type="Pfam" id="PF18029">
    <property type="entry name" value="Glyoxalase_6"/>
    <property type="match status" value="2"/>
</dbReference>
<dbReference type="Gene3D" id="3.10.180.10">
    <property type="entry name" value="2,3-Dihydroxybiphenyl 1,2-Dioxygenase, domain 1"/>
    <property type="match status" value="2"/>
</dbReference>
<dbReference type="PANTHER" id="PTHR35908">
    <property type="entry name" value="HYPOTHETICAL FUSION PROTEIN"/>
    <property type="match status" value="1"/>
</dbReference>
<reference evidence="2" key="1">
    <citation type="submission" date="2020-02" db="EMBL/GenBank/DDBJ databases">
        <authorList>
            <person name="Meier V. D."/>
        </authorList>
    </citation>
    <scope>NUCLEOTIDE SEQUENCE</scope>
    <source>
        <strain evidence="2">AVDCRST_MAG36</strain>
    </source>
</reference>
<accession>A0A6J4M3L2</accession>
<name>A0A6J4M3L2_9ACTN</name>